<dbReference type="Pfam" id="PF02769">
    <property type="entry name" value="AIRS_C"/>
    <property type="match status" value="2"/>
</dbReference>
<keyword evidence="5 14" id="KW-0436">Ligase</keyword>
<protein>
    <recommendedName>
        <fullName evidence="14">Phosphoribosylformylglycinamidine synthase</fullName>
        <shortName evidence="14">FGAM synthase</shortName>
        <shortName evidence="14">FGAMS</shortName>
        <ecNumber evidence="14">6.3.5.3</ecNumber>
    </recommendedName>
    <alternativeName>
        <fullName evidence="14">Formylglycinamide ribonucleotide amidotransferase</fullName>
        <shortName evidence="14">FGAR amidotransferase</shortName>
        <shortName evidence="14">FGAR-AT</shortName>
    </alternativeName>
</protein>
<dbReference type="SUPFAM" id="SSF82697">
    <property type="entry name" value="PurS-like"/>
    <property type="match status" value="1"/>
</dbReference>
<dbReference type="SUPFAM" id="SSF52317">
    <property type="entry name" value="Class I glutamine amidotransferase-like"/>
    <property type="match status" value="1"/>
</dbReference>
<dbReference type="PANTHER" id="PTHR10099">
    <property type="entry name" value="PHOSPHORIBOSYLFORMYLGLYCINAMIDINE SYNTHASE"/>
    <property type="match status" value="1"/>
</dbReference>
<keyword evidence="8 14" id="KW-0658">Purine biosynthesis</keyword>
<dbReference type="InterPro" id="IPR036676">
    <property type="entry name" value="PurM-like_C_sf"/>
</dbReference>
<keyword evidence="6 14" id="KW-0479">Metal-binding</keyword>
<comment type="caution">
    <text evidence="14">Lacks conserved residue(s) required for the propagation of feature annotation.</text>
</comment>
<evidence type="ECO:0000259" key="16">
    <source>
        <dbReference type="Pfam" id="PF02769"/>
    </source>
</evidence>
<evidence type="ECO:0000259" key="17">
    <source>
        <dbReference type="Pfam" id="PF18072"/>
    </source>
</evidence>
<feature type="binding site" evidence="14">
    <location>
        <begin position="306"/>
        <end position="317"/>
    </location>
    <ligand>
        <name>ATP</name>
        <dbReference type="ChEBI" id="CHEBI:30616"/>
    </ligand>
</feature>
<keyword evidence="21" id="KW-1185">Reference proteome</keyword>
<dbReference type="GO" id="GO:0004642">
    <property type="term" value="F:phosphoribosylformylglycinamidine synthase activity"/>
    <property type="evidence" value="ECO:0007669"/>
    <property type="project" value="UniProtKB-UniRule"/>
</dbReference>
<keyword evidence="10 14" id="KW-0460">Magnesium</keyword>
<keyword evidence="9 14" id="KW-0067">ATP-binding</keyword>
<feature type="active site" evidence="14">
    <location>
        <position position="1247"/>
    </location>
</feature>
<organism evidence="20 21">
    <name type="scientific">Methylophilales bacterium MBRS-H7</name>
    <dbReference type="NCBI Taxonomy" id="1623450"/>
    <lineage>
        <taxon>Bacteria</taxon>
        <taxon>Pseudomonadati</taxon>
        <taxon>Pseudomonadota</taxon>
        <taxon>Betaproteobacteria</taxon>
        <taxon>Nitrosomonadales</taxon>
        <taxon>OM43 clade</taxon>
    </lineage>
</organism>
<evidence type="ECO:0000256" key="7">
    <source>
        <dbReference type="ARBA" id="ARBA00022741"/>
    </source>
</evidence>
<comment type="function">
    <text evidence="13 14">Phosphoribosylformylglycinamidine synthase involved in the purines biosynthetic pathway. Catalyzes the ATP-dependent conversion of formylglycinamide ribonucleotide (FGAR) and glutamine to yield formylglycinamidine ribonucleotide (FGAM) and glutamate.</text>
</comment>
<dbReference type="GO" id="GO:0046872">
    <property type="term" value="F:metal ion binding"/>
    <property type="evidence" value="ECO:0007669"/>
    <property type="project" value="UniProtKB-KW"/>
</dbReference>
<dbReference type="CDD" id="cd02204">
    <property type="entry name" value="PurL_repeat2"/>
    <property type="match status" value="1"/>
</dbReference>
<dbReference type="SMART" id="SM01211">
    <property type="entry name" value="GATase_5"/>
    <property type="match status" value="1"/>
</dbReference>
<accession>A0A0H4J082</accession>
<evidence type="ECO:0000256" key="2">
    <source>
        <dbReference type="ARBA" id="ARBA00004920"/>
    </source>
</evidence>
<dbReference type="Gene3D" id="3.30.1330.10">
    <property type="entry name" value="PurM-like, N-terminal domain"/>
    <property type="match status" value="2"/>
</dbReference>
<feature type="domain" description="Phosphoribosylformylglycinamidine synthase linker" evidence="17">
    <location>
        <begin position="171"/>
        <end position="220"/>
    </location>
</feature>
<dbReference type="InterPro" id="IPR036921">
    <property type="entry name" value="PurM-like_N_sf"/>
</dbReference>
<comment type="similarity">
    <text evidence="3 14">In the N-terminal section; belongs to the FGAMS family.</text>
</comment>
<keyword evidence="7 14" id="KW-0547">Nucleotide-binding</keyword>
<dbReference type="InterPro" id="IPR010073">
    <property type="entry name" value="PurL_large"/>
</dbReference>
<dbReference type="FunFam" id="3.30.1330.10:FF:000002">
    <property type="entry name" value="Phosphoribosylformylglycinamidine synthase"/>
    <property type="match status" value="1"/>
</dbReference>
<dbReference type="InterPro" id="IPR036604">
    <property type="entry name" value="PurS-like_sf"/>
</dbReference>
<dbReference type="Gene3D" id="3.90.650.10">
    <property type="entry name" value="PurM-like C-terminal domain"/>
    <property type="match status" value="2"/>
</dbReference>
<evidence type="ECO:0000313" key="20">
    <source>
        <dbReference type="EMBL" id="AKO65450.1"/>
    </source>
</evidence>
<dbReference type="Gene3D" id="3.40.50.880">
    <property type="match status" value="1"/>
</dbReference>
<feature type="domain" description="Phosphoribosylformylglycinamidine synthase N-terminal" evidence="18">
    <location>
        <begin position="36"/>
        <end position="150"/>
    </location>
</feature>
<feature type="region of interest" description="Disordered" evidence="15">
    <location>
        <begin position="299"/>
        <end position="331"/>
    </location>
</feature>
<dbReference type="Pfam" id="PF13507">
    <property type="entry name" value="GATase_5"/>
    <property type="match status" value="1"/>
</dbReference>
<feature type="binding site" evidence="14">
    <location>
        <position position="875"/>
    </location>
    <ligand>
        <name>Mg(2+)</name>
        <dbReference type="ChEBI" id="CHEBI:18420"/>
    </ligand>
</feature>
<keyword evidence="11 14" id="KW-0315">Glutamine amidotransferase</keyword>
<dbReference type="InterPro" id="IPR040707">
    <property type="entry name" value="FGAR-AT_N"/>
</dbReference>
<evidence type="ECO:0000256" key="5">
    <source>
        <dbReference type="ARBA" id="ARBA00022598"/>
    </source>
</evidence>
<proteinExistence type="inferred from homology"/>
<feature type="binding site" evidence="14">
    <location>
        <position position="712"/>
    </location>
    <ligand>
        <name>Mg(2+)</name>
        <dbReference type="ChEBI" id="CHEBI:18420"/>
    </ligand>
</feature>
<evidence type="ECO:0000256" key="14">
    <source>
        <dbReference type="HAMAP-Rule" id="MF_00419"/>
    </source>
</evidence>
<evidence type="ECO:0000256" key="6">
    <source>
        <dbReference type="ARBA" id="ARBA00022723"/>
    </source>
</evidence>
<evidence type="ECO:0000256" key="15">
    <source>
        <dbReference type="SAM" id="MobiDB-lite"/>
    </source>
</evidence>
<evidence type="ECO:0000259" key="18">
    <source>
        <dbReference type="Pfam" id="PF18076"/>
    </source>
</evidence>
<dbReference type="FunFam" id="3.90.650.10:FF:000024">
    <property type="entry name" value="Phosphoribosylformylglycinamidine synthase"/>
    <property type="match status" value="1"/>
</dbReference>
<evidence type="ECO:0000313" key="21">
    <source>
        <dbReference type="Proteomes" id="UP000066549"/>
    </source>
</evidence>
<dbReference type="Proteomes" id="UP000066549">
    <property type="component" value="Chromosome"/>
</dbReference>
<dbReference type="Gene3D" id="1.10.8.750">
    <property type="entry name" value="Phosphoribosylformylglycinamidine synthase, linker domain"/>
    <property type="match status" value="1"/>
</dbReference>
<evidence type="ECO:0000256" key="10">
    <source>
        <dbReference type="ARBA" id="ARBA00022842"/>
    </source>
</evidence>
<dbReference type="InterPro" id="IPR041609">
    <property type="entry name" value="PurL_linker"/>
</dbReference>
<dbReference type="GO" id="GO:0006189">
    <property type="term" value="P:'de novo' IMP biosynthetic process"/>
    <property type="evidence" value="ECO:0007669"/>
    <property type="project" value="UniProtKB-UniRule"/>
</dbReference>
<dbReference type="GO" id="GO:0005524">
    <property type="term" value="F:ATP binding"/>
    <property type="evidence" value="ECO:0007669"/>
    <property type="project" value="UniProtKB-UniRule"/>
</dbReference>
<dbReference type="PROSITE" id="PS51273">
    <property type="entry name" value="GATASE_TYPE_1"/>
    <property type="match status" value="1"/>
</dbReference>
<feature type="active site" evidence="14">
    <location>
        <position position="1245"/>
    </location>
</feature>
<comment type="pathway">
    <text evidence="2 14">Purine metabolism; IMP biosynthesis via de novo pathway; 5-amino-1-(5-phospho-D-ribosyl)imidazole from N(2)-formyl-N(1)-(5-phospho-D-ribosyl)glycinamide: step 1/2.</text>
</comment>
<dbReference type="NCBIfam" id="TIGR01735">
    <property type="entry name" value="FGAM_synt"/>
    <property type="match status" value="1"/>
</dbReference>
<gene>
    <name evidence="14" type="primary">purL</name>
    <name evidence="20" type="ORF">VI33_01435</name>
</gene>
<dbReference type="InterPro" id="IPR029062">
    <property type="entry name" value="Class_I_gatase-like"/>
</dbReference>
<sequence length="1282" mass="143410">MIHYHFSLTALSKNQEEKLLKKISSSHSQIVNLHTQYIHYAEFIDEPSSDDIKTLENLLIYGEPREIGSTSKHKFIIIPRFGTLSPWASKATDIAKRCDLNITKIERGLLINLIAEKDLTQKEIEDISRNCFDRMTETVIYDQLDGHKLFIQEDPKLLQSVDILNNGINILHDYNIKNGLALSEDEVQYLYQNFLKINKNPTDAELMMFAQANSEHCRHKIFNASWNIDGQDQEKSLFRMIRNTHNKNPKKTIVAYSDNSSIIEGKKINRFYPGKDNKFKPHSEKTHYLMKVETHNHPTAISPFPGAATGSGGEIRDEGATGRGSKPKAGLTGFSVSNLNIPDYPLPWETAPEKPDHISSPLDIMIDGPIGGASYNNEFGRPNIAGYFRVFEQKVDGKNYGYHKPIMLAGGVGNISDNHTHKKLLDENVLLIQLGGPGMLIGLGGGAASSMNSGSNDESLDYASVQRGNPEIQRRAQEVIDRCWQLQEDNPILSIHDVGAGGLSNAFPELINDGEVGADFDIRNIDTEEKGMAPHELWCNESQERYVLAIDQQSLDLFKKICDRERCPFRVIGKAKKNRHLHVKDNLLNQDVVNMELDVLLGKPPKLLKKIPKKIEKDIPKSSKINDKDLHKKVISHPSVASKKFLITIGDRSVTGLVAQDQMVGPWQTPVSNVAVTKVSFEDVTGEAFAIGERTPLAISNAKRSARMAVAEAVTNIVASNIGNIANIKLSANWMAASGDDDEDNNLFAAVHAVGEELCPQLGISIPVGKDSMSMTTKWDDKVVTSPLSLIVTAFSECENTQKTCTPEFIRQDDYIFLYIDLGLNQYRIGGSIAEQVSNTMSSECPDIDDPKLLVGFCDVIQQLINKNLIYAYHDRSDGGLFATLSEMTFASRCGIDIDLSQINAEFPNILFSEELGAVIQVDKKNEEEIVNLFREKNIQHIFNVGKINHLNQINIKHGSDCIREQRSELEKIWSLNSYHIQSIRDNAKLAAQELSLVDDNNDPGIQANIKFELNFPSIAGTIKPQIAILREQGVNGHYEMAAAFHYAGFDAIDVHMQDLMDGNYAITDFRAFVACGGFSYGDVLGAGEGWSKVILNNPMLRDQFTSFFNQSNSIALGVCNGCQMMSNLKSIIPGADKWPKFVKNLSDQFESRVVMVKIPKNNSIFFNEMENSSIPVITAHGEGRAFFYNPNDHKEMSQKEQITLQYVTNSCEVTTNYPSNPNGSVDGVTGFTNDDGRFNIMMPHPERVFRSDQNTWSRDKSNEYGPWFKMFTNAYYYLKNS</sequence>
<dbReference type="InterPro" id="IPR010918">
    <property type="entry name" value="PurM-like_C_dom"/>
</dbReference>
<evidence type="ECO:0000256" key="3">
    <source>
        <dbReference type="ARBA" id="ARBA00008608"/>
    </source>
</evidence>
<dbReference type="GO" id="GO:0005737">
    <property type="term" value="C:cytoplasm"/>
    <property type="evidence" value="ECO:0007669"/>
    <property type="project" value="UniProtKB-SubCell"/>
</dbReference>
<dbReference type="HAMAP" id="MF_00419">
    <property type="entry name" value="PurL_1"/>
    <property type="match status" value="1"/>
</dbReference>
<evidence type="ECO:0000259" key="19">
    <source>
        <dbReference type="Pfam" id="PF22689"/>
    </source>
</evidence>
<dbReference type="SUPFAM" id="SSF109736">
    <property type="entry name" value="FGAM synthase PurL, linker domain"/>
    <property type="match status" value="1"/>
</dbReference>
<dbReference type="UniPathway" id="UPA00074">
    <property type="reaction ID" value="UER00128"/>
</dbReference>
<evidence type="ECO:0000256" key="9">
    <source>
        <dbReference type="ARBA" id="ARBA00022840"/>
    </source>
</evidence>
<dbReference type="PATRIC" id="fig|1623450.3.peg.285"/>
<dbReference type="FunFam" id="3.30.1330.10:FF:000005">
    <property type="entry name" value="Phosphoribosylformylglycinamidine synthase"/>
    <property type="match status" value="1"/>
</dbReference>
<comment type="subcellular location">
    <subcellularLocation>
        <location evidence="1 14">Cytoplasm</location>
    </subcellularLocation>
</comment>
<dbReference type="OrthoDB" id="9804441at2"/>
<feature type="domain" description="PurM-like C-terminal" evidence="16">
    <location>
        <begin position="829"/>
        <end position="950"/>
    </location>
</feature>
<feature type="active site" description="Nucleophile" evidence="14">
    <location>
        <position position="1120"/>
    </location>
</feature>
<feature type="binding site" evidence="14">
    <location>
        <position position="716"/>
    </location>
    <ligand>
        <name>Mg(2+)</name>
        <dbReference type="ChEBI" id="CHEBI:18420"/>
    </ligand>
</feature>
<comment type="subunit">
    <text evidence="14">Monomer.</text>
</comment>
<evidence type="ECO:0000256" key="1">
    <source>
        <dbReference type="ARBA" id="ARBA00004496"/>
    </source>
</evidence>
<dbReference type="SUPFAM" id="SSF56042">
    <property type="entry name" value="PurM C-terminal domain-like"/>
    <property type="match status" value="2"/>
</dbReference>
<dbReference type="CDD" id="cd02203">
    <property type="entry name" value="PurL_repeat1"/>
    <property type="match status" value="1"/>
</dbReference>
<keyword evidence="4 14" id="KW-0963">Cytoplasm</keyword>
<dbReference type="PANTHER" id="PTHR10099:SF1">
    <property type="entry name" value="PHOSPHORIBOSYLFORMYLGLYCINAMIDINE SYNTHASE"/>
    <property type="match status" value="1"/>
</dbReference>
<name>A0A0H4J082_9PROT</name>
<dbReference type="CDD" id="cd01740">
    <property type="entry name" value="GATase1_FGAR_AT"/>
    <property type="match status" value="1"/>
</dbReference>
<feature type="binding site" evidence="14">
    <location>
        <position position="877"/>
    </location>
    <ligand>
        <name>ATP</name>
        <dbReference type="ChEBI" id="CHEBI:30616"/>
    </ligand>
</feature>
<dbReference type="Pfam" id="PF18076">
    <property type="entry name" value="FGAR-AT_N"/>
    <property type="match status" value="1"/>
</dbReference>
<evidence type="ECO:0000256" key="13">
    <source>
        <dbReference type="ARBA" id="ARBA00057317"/>
    </source>
</evidence>
<evidence type="ECO:0000256" key="11">
    <source>
        <dbReference type="ARBA" id="ARBA00022962"/>
    </source>
</evidence>
<dbReference type="NCBIfam" id="NF003672">
    <property type="entry name" value="PRK05297.1"/>
    <property type="match status" value="1"/>
</dbReference>
<dbReference type="InterPro" id="IPR055181">
    <property type="entry name" value="FGAR-AT_PurM_N-like"/>
</dbReference>
<dbReference type="Pfam" id="PF18072">
    <property type="entry name" value="FGAR-AT_linker"/>
    <property type="match status" value="1"/>
</dbReference>
<dbReference type="SUPFAM" id="SSF55326">
    <property type="entry name" value="PurM N-terminal domain-like"/>
    <property type="match status" value="2"/>
</dbReference>
<comment type="catalytic activity">
    <reaction evidence="12 14">
        <text>N(2)-formyl-N(1)-(5-phospho-beta-D-ribosyl)glycinamide + L-glutamine + ATP + H2O = 2-formamido-N(1)-(5-O-phospho-beta-D-ribosyl)acetamidine + L-glutamate + ADP + phosphate + H(+)</text>
        <dbReference type="Rhea" id="RHEA:17129"/>
        <dbReference type="ChEBI" id="CHEBI:15377"/>
        <dbReference type="ChEBI" id="CHEBI:15378"/>
        <dbReference type="ChEBI" id="CHEBI:29985"/>
        <dbReference type="ChEBI" id="CHEBI:30616"/>
        <dbReference type="ChEBI" id="CHEBI:43474"/>
        <dbReference type="ChEBI" id="CHEBI:58359"/>
        <dbReference type="ChEBI" id="CHEBI:147286"/>
        <dbReference type="ChEBI" id="CHEBI:147287"/>
        <dbReference type="ChEBI" id="CHEBI:456216"/>
        <dbReference type="EC" id="6.3.5.3"/>
    </reaction>
</comment>
<reference evidence="20 21" key="1">
    <citation type="submission" date="2015-03" db="EMBL/GenBank/DDBJ databases">
        <title>Comparative analysis of the OM43 clade including a novel species from Red Sea uncovers genomic and metabolic diversity among marine methylotrophs.</title>
        <authorList>
            <person name="Jimenez-Infante F."/>
            <person name="Ngugi D.K."/>
            <person name="Vinu M."/>
            <person name="Alam I."/>
            <person name="Kamau A."/>
            <person name="Blom J."/>
            <person name="Bajic V.B."/>
            <person name="Stingl U."/>
        </authorList>
    </citation>
    <scope>NUCLEOTIDE SEQUENCE [LARGE SCALE GENOMIC DNA]</scope>
    <source>
        <strain evidence="20 21">MBRSH7</strain>
    </source>
</reference>
<evidence type="ECO:0000256" key="8">
    <source>
        <dbReference type="ARBA" id="ARBA00022755"/>
    </source>
</evidence>
<dbReference type="EMBL" id="CP011002">
    <property type="protein sequence ID" value="AKO65450.1"/>
    <property type="molecule type" value="Genomic_DNA"/>
</dbReference>
<dbReference type="Pfam" id="PF22689">
    <property type="entry name" value="FGAR-AT_PurM_N-like"/>
    <property type="match status" value="1"/>
</dbReference>
<dbReference type="FunFam" id="3.40.50.880:FF:000008">
    <property type="entry name" value="Phosphoribosylformylglycinamidine synthase"/>
    <property type="match status" value="1"/>
</dbReference>
<feature type="domain" description="FGAR-AT PurM N-terminal-like" evidence="19">
    <location>
        <begin position="642"/>
        <end position="796"/>
    </location>
</feature>
<evidence type="ECO:0000256" key="4">
    <source>
        <dbReference type="ARBA" id="ARBA00022490"/>
    </source>
</evidence>
<feature type="domain" description="PurM-like C-terminal" evidence="16">
    <location>
        <begin position="431"/>
        <end position="584"/>
    </location>
</feature>
<evidence type="ECO:0000256" key="12">
    <source>
        <dbReference type="ARBA" id="ARBA00052585"/>
    </source>
</evidence>
<dbReference type="EC" id="6.3.5.3" evidence="14"/>